<evidence type="ECO:0000313" key="5">
    <source>
        <dbReference type="Proteomes" id="UP000252797"/>
    </source>
</evidence>
<feature type="region of interest" description="Disordered" evidence="2">
    <location>
        <begin position="142"/>
        <end position="182"/>
    </location>
</feature>
<dbReference type="PROSITE" id="PS51257">
    <property type="entry name" value="PROKAR_LIPOPROTEIN"/>
    <property type="match status" value="1"/>
</dbReference>
<dbReference type="InterPro" id="IPR029050">
    <property type="entry name" value="Immunoprotect_excell_Ig-like"/>
</dbReference>
<reference evidence="4 5" key="1">
    <citation type="submission" date="2015-06" db="EMBL/GenBank/DDBJ databases">
        <title>The Genome Sequence of Enterococcus durans 4EA1.</title>
        <authorList>
            <consortium name="The Broad Institute Genomics Platform"/>
            <consortium name="The Broad Institute Genome Sequencing Center for Infectious Disease"/>
            <person name="Earl A.M."/>
            <person name="Van Tyne D."/>
            <person name="Lebreton F."/>
            <person name="Saavedra J.T."/>
            <person name="Gilmore M.S."/>
            <person name="Manson Mcguire A."/>
            <person name="Clock S."/>
            <person name="Crupain M."/>
            <person name="Rangan U."/>
            <person name="Young S."/>
            <person name="Abouelleil A."/>
            <person name="Cao P."/>
            <person name="Chapman S.B."/>
            <person name="Griggs A."/>
            <person name="Priest M."/>
            <person name="Shea T."/>
            <person name="Wortman J."/>
            <person name="Nusbaum C."/>
            <person name="Birren B."/>
        </authorList>
    </citation>
    <scope>NUCLEOTIDE SEQUENCE [LARGE SCALE GENOMIC DNA]</scope>
    <source>
        <strain evidence="4 5">4EA1</strain>
    </source>
</reference>
<feature type="signal peptide" evidence="3">
    <location>
        <begin position="1"/>
        <end position="21"/>
    </location>
</feature>
<evidence type="ECO:0000256" key="1">
    <source>
        <dbReference type="ARBA" id="ARBA00022729"/>
    </source>
</evidence>
<accession>A0A367CFJ3</accession>
<protein>
    <recommendedName>
        <fullName evidence="6">DUF4352 domain-containing protein</fullName>
    </recommendedName>
</protein>
<dbReference type="AlphaFoldDB" id="A0A367CFJ3"/>
<gene>
    <name evidence="4" type="ORF">EA71_01523</name>
</gene>
<evidence type="ECO:0008006" key="6">
    <source>
        <dbReference type="Google" id="ProtNLM"/>
    </source>
</evidence>
<sequence>MKKILGSMLVFSFLLLFTACGKKVTTEDLKASDWLVESPKASEPNMILSFSDHVVSFNVDTSSMKSTSSNEWEEMGEEFAKSLVDQMSFKFEYTLEGDVMTLKNDENKNGDAKYTVSKEDKNIILTPEKSNKSDDTVKLVLEPYKKKKSNESSTSTSSTNNKTQFSSTVDSVSESDTSEKIETTIGKRSNPISLGTTATFDTQYYTEDGKSIEANMSMTVSNVLRGQEAMNYLTSANQFNEAAPAGKEWVIFDVVMKMNKGSHDDPYYVMPSFTPVSSNGEEVAQEDYGTLNDGEEFGSKDLYEGGTQTGKVALLVPVGDDTLIEFDDFNSKIFFKLQ</sequence>
<dbReference type="EMBL" id="LEPB01000004">
    <property type="protein sequence ID" value="RCA10770.1"/>
    <property type="molecule type" value="Genomic_DNA"/>
</dbReference>
<comment type="caution">
    <text evidence="4">The sequence shown here is derived from an EMBL/GenBank/DDBJ whole genome shotgun (WGS) entry which is preliminary data.</text>
</comment>
<feature type="compositionally biased region" description="Low complexity" evidence="2">
    <location>
        <begin position="151"/>
        <end position="175"/>
    </location>
</feature>
<evidence type="ECO:0000313" key="4">
    <source>
        <dbReference type="EMBL" id="RCA10770.1"/>
    </source>
</evidence>
<evidence type="ECO:0000256" key="3">
    <source>
        <dbReference type="SAM" id="SignalP"/>
    </source>
</evidence>
<keyword evidence="1 3" id="KW-0732">Signal</keyword>
<dbReference type="RefSeq" id="WP_258547473.1">
    <property type="nucleotide sequence ID" value="NZ_LEPB01000004.1"/>
</dbReference>
<dbReference type="Gene3D" id="2.60.40.1240">
    <property type="match status" value="1"/>
</dbReference>
<feature type="chain" id="PRO_5039311908" description="DUF4352 domain-containing protein" evidence="3">
    <location>
        <begin position="22"/>
        <end position="338"/>
    </location>
</feature>
<name>A0A367CFJ3_9ENTE</name>
<evidence type="ECO:0000256" key="2">
    <source>
        <dbReference type="SAM" id="MobiDB-lite"/>
    </source>
</evidence>
<organism evidence="4 5">
    <name type="scientific">Enterococcus durans</name>
    <dbReference type="NCBI Taxonomy" id="53345"/>
    <lineage>
        <taxon>Bacteria</taxon>
        <taxon>Bacillati</taxon>
        <taxon>Bacillota</taxon>
        <taxon>Bacilli</taxon>
        <taxon>Lactobacillales</taxon>
        <taxon>Enterococcaceae</taxon>
        <taxon>Enterococcus</taxon>
    </lineage>
</organism>
<dbReference type="Proteomes" id="UP000252797">
    <property type="component" value="Unassembled WGS sequence"/>
</dbReference>
<proteinExistence type="predicted"/>